<keyword evidence="5 6" id="KW-0694">RNA-binding</keyword>
<dbReference type="AlphaFoldDB" id="A0A9D2DXP3"/>
<dbReference type="EMBL" id="DXBS01000106">
    <property type="protein sequence ID" value="HIZ24889.1"/>
    <property type="molecule type" value="Genomic_DNA"/>
</dbReference>
<dbReference type="GO" id="GO:0030677">
    <property type="term" value="C:ribonuclease P complex"/>
    <property type="evidence" value="ECO:0007669"/>
    <property type="project" value="TreeGrafter"/>
</dbReference>
<dbReference type="InterPro" id="IPR014721">
    <property type="entry name" value="Ribsml_uS5_D2-typ_fold_subgr"/>
</dbReference>
<accession>A0A9D2DXP3</accession>
<keyword evidence="2 6" id="KW-0540">Nuclease</keyword>
<evidence type="ECO:0000256" key="4">
    <source>
        <dbReference type="ARBA" id="ARBA00022801"/>
    </source>
</evidence>
<dbReference type="HAMAP" id="MF_00227">
    <property type="entry name" value="RNase_P"/>
    <property type="match status" value="1"/>
</dbReference>
<protein>
    <recommendedName>
        <fullName evidence="6 7">Ribonuclease P protein component</fullName>
        <shortName evidence="6">RNase P protein</shortName>
        <shortName evidence="6">RNaseP protein</shortName>
        <ecNumber evidence="6 7">3.1.26.5</ecNumber>
    </recommendedName>
    <alternativeName>
        <fullName evidence="6">Protein C5</fullName>
    </alternativeName>
</protein>
<comment type="function">
    <text evidence="6">RNaseP catalyzes the removal of the 5'-leader sequence from pre-tRNA to produce the mature 5'-terminus. It can also cleave other RNA substrates such as 4.5S RNA. The protein component plays an auxiliary but essential role in vivo by binding to the 5'-leader sequence and broadening the substrate specificity of the ribozyme.</text>
</comment>
<dbReference type="SUPFAM" id="SSF54211">
    <property type="entry name" value="Ribosomal protein S5 domain 2-like"/>
    <property type="match status" value="1"/>
</dbReference>
<evidence type="ECO:0000256" key="5">
    <source>
        <dbReference type="ARBA" id="ARBA00022884"/>
    </source>
</evidence>
<evidence type="ECO:0000256" key="7">
    <source>
        <dbReference type="NCBIfam" id="TIGR00188"/>
    </source>
</evidence>
<organism evidence="8 9">
    <name type="scientific">Candidatus Gallimonas intestinigallinarum</name>
    <dbReference type="NCBI Taxonomy" id="2838604"/>
    <lineage>
        <taxon>Bacteria</taxon>
        <taxon>Bacillati</taxon>
        <taxon>Bacillota</taxon>
        <taxon>Clostridia</taxon>
        <taxon>Candidatus Gallimonas</taxon>
    </lineage>
</organism>
<name>A0A9D2DXP3_9FIRM</name>
<dbReference type="InterPro" id="IPR000100">
    <property type="entry name" value="RNase_P"/>
</dbReference>
<comment type="similarity">
    <text evidence="6">Belongs to the RnpA family.</text>
</comment>
<sequence>MKILRVKKKKEFSRALRAGKRAHAESLTIIFLPSDRTRFAVCVGKKYGKSVVRNRIKRLLREAFRAHAHALKAPYLILLIPRAAKSYSYAAFERDVGRIFKREKLVEDCTQEPAAAKLAVPQKKGI</sequence>
<comment type="subunit">
    <text evidence="6">Consists of a catalytic RNA component (M1 or rnpB) and a protein subunit.</text>
</comment>
<dbReference type="PANTHER" id="PTHR33992:SF1">
    <property type="entry name" value="RIBONUCLEASE P PROTEIN COMPONENT"/>
    <property type="match status" value="1"/>
</dbReference>
<gene>
    <name evidence="6 8" type="primary">rnpA</name>
    <name evidence="8" type="ORF">H9812_05420</name>
</gene>
<dbReference type="GO" id="GO:0042781">
    <property type="term" value="F:3'-tRNA processing endoribonuclease activity"/>
    <property type="evidence" value="ECO:0007669"/>
    <property type="project" value="TreeGrafter"/>
</dbReference>
<keyword evidence="4 6" id="KW-0378">Hydrolase</keyword>
<proteinExistence type="inferred from homology"/>
<reference evidence="8" key="2">
    <citation type="submission" date="2021-04" db="EMBL/GenBank/DDBJ databases">
        <authorList>
            <person name="Gilroy R."/>
        </authorList>
    </citation>
    <scope>NUCLEOTIDE SEQUENCE</scope>
    <source>
        <strain evidence="8">CHK33-5263</strain>
    </source>
</reference>
<keyword evidence="3 6" id="KW-0255">Endonuclease</keyword>
<evidence type="ECO:0000256" key="3">
    <source>
        <dbReference type="ARBA" id="ARBA00022759"/>
    </source>
</evidence>
<dbReference type="GO" id="GO:0004526">
    <property type="term" value="F:ribonuclease P activity"/>
    <property type="evidence" value="ECO:0007669"/>
    <property type="project" value="UniProtKB-UniRule"/>
</dbReference>
<evidence type="ECO:0000256" key="6">
    <source>
        <dbReference type="HAMAP-Rule" id="MF_00227"/>
    </source>
</evidence>
<comment type="catalytic activity">
    <reaction evidence="6">
        <text>Endonucleolytic cleavage of RNA, removing 5'-extranucleotides from tRNA precursor.</text>
        <dbReference type="EC" id="3.1.26.5"/>
    </reaction>
</comment>
<comment type="caution">
    <text evidence="8">The sequence shown here is derived from an EMBL/GenBank/DDBJ whole genome shotgun (WGS) entry which is preliminary data.</text>
</comment>
<evidence type="ECO:0000313" key="9">
    <source>
        <dbReference type="Proteomes" id="UP000824044"/>
    </source>
</evidence>
<evidence type="ECO:0000313" key="8">
    <source>
        <dbReference type="EMBL" id="HIZ24889.1"/>
    </source>
</evidence>
<evidence type="ECO:0000256" key="1">
    <source>
        <dbReference type="ARBA" id="ARBA00022694"/>
    </source>
</evidence>
<dbReference type="Gene3D" id="3.30.230.10">
    <property type="match status" value="1"/>
</dbReference>
<dbReference type="GO" id="GO:0001682">
    <property type="term" value="P:tRNA 5'-leader removal"/>
    <property type="evidence" value="ECO:0007669"/>
    <property type="project" value="UniProtKB-UniRule"/>
</dbReference>
<evidence type="ECO:0000256" key="2">
    <source>
        <dbReference type="ARBA" id="ARBA00022722"/>
    </source>
</evidence>
<dbReference type="NCBIfam" id="TIGR00188">
    <property type="entry name" value="rnpA"/>
    <property type="match status" value="1"/>
</dbReference>
<dbReference type="EC" id="3.1.26.5" evidence="6 7"/>
<dbReference type="PANTHER" id="PTHR33992">
    <property type="entry name" value="RIBONUCLEASE P PROTEIN COMPONENT"/>
    <property type="match status" value="1"/>
</dbReference>
<dbReference type="Pfam" id="PF00825">
    <property type="entry name" value="Ribonuclease_P"/>
    <property type="match status" value="1"/>
</dbReference>
<dbReference type="GO" id="GO:0000049">
    <property type="term" value="F:tRNA binding"/>
    <property type="evidence" value="ECO:0007669"/>
    <property type="project" value="UniProtKB-UniRule"/>
</dbReference>
<dbReference type="InterPro" id="IPR020568">
    <property type="entry name" value="Ribosomal_Su5_D2-typ_SF"/>
</dbReference>
<dbReference type="Proteomes" id="UP000824044">
    <property type="component" value="Unassembled WGS sequence"/>
</dbReference>
<reference evidence="8" key="1">
    <citation type="journal article" date="2021" name="PeerJ">
        <title>Extensive microbial diversity within the chicken gut microbiome revealed by metagenomics and culture.</title>
        <authorList>
            <person name="Gilroy R."/>
            <person name="Ravi A."/>
            <person name="Getino M."/>
            <person name="Pursley I."/>
            <person name="Horton D.L."/>
            <person name="Alikhan N.F."/>
            <person name="Baker D."/>
            <person name="Gharbi K."/>
            <person name="Hall N."/>
            <person name="Watson M."/>
            <person name="Adriaenssens E.M."/>
            <person name="Foster-Nyarko E."/>
            <person name="Jarju S."/>
            <person name="Secka A."/>
            <person name="Antonio M."/>
            <person name="Oren A."/>
            <person name="Chaudhuri R.R."/>
            <person name="La Ragione R."/>
            <person name="Hildebrand F."/>
            <person name="Pallen M.J."/>
        </authorList>
    </citation>
    <scope>NUCLEOTIDE SEQUENCE</scope>
    <source>
        <strain evidence="8">CHK33-5263</strain>
    </source>
</reference>
<keyword evidence="1 6" id="KW-0819">tRNA processing</keyword>